<keyword evidence="1" id="KW-0805">Transcription regulation</keyword>
<dbReference type="AlphaFoldDB" id="A0A9D2PBG2"/>
<reference evidence="5" key="1">
    <citation type="journal article" date="2021" name="PeerJ">
        <title>Extensive microbial diversity within the chicken gut microbiome revealed by metagenomics and culture.</title>
        <authorList>
            <person name="Gilroy R."/>
            <person name="Ravi A."/>
            <person name="Getino M."/>
            <person name="Pursley I."/>
            <person name="Horton D.L."/>
            <person name="Alikhan N.F."/>
            <person name="Baker D."/>
            <person name="Gharbi K."/>
            <person name="Hall N."/>
            <person name="Watson M."/>
            <person name="Adriaenssens E.M."/>
            <person name="Foster-Nyarko E."/>
            <person name="Jarju S."/>
            <person name="Secka A."/>
            <person name="Antonio M."/>
            <person name="Oren A."/>
            <person name="Chaudhuri R.R."/>
            <person name="La Ragione R."/>
            <person name="Hildebrand F."/>
            <person name="Pallen M.J."/>
        </authorList>
    </citation>
    <scope>NUCLEOTIDE SEQUENCE</scope>
    <source>
        <strain evidence="5">CHK183-5548</strain>
    </source>
</reference>
<evidence type="ECO:0000256" key="1">
    <source>
        <dbReference type="ARBA" id="ARBA00023015"/>
    </source>
</evidence>
<proteinExistence type="predicted"/>
<name>A0A9D2PBG2_9FIRM</name>
<dbReference type="SMART" id="SM00347">
    <property type="entry name" value="HTH_MARR"/>
    <property type="match status" value="1"/>
</dbReference>
<feature type="domain" description="HTH marR-type" evidence="4">
    <location>
        <begin position="4"/>
        <end position="137"/>
    </location>
</feature>
<reference evidence="5" key="2">
    <citation type="submission" date="2021-04" db="EMBL/GenBank/DDBJ databases">
        <authorList>
            <person name="Gilroy R."/>
        </authorList>
    </citation>
    <scope>NUCLEOTIDE SEQUENCE</scope>
    <source>
        <strain evidence="5">CHK183-5548</strain>
    </source>
</reference>
<dbReference type="EMBL" id="DWWL01000023">
    <property type="protein sequence ID" value="HJC47134.1"/>
    <property type="molecule type" value="Genomic_DNA"/>
</dbReference>
<keyword evidence="3" id="KW-0804">Transcription</keyword>
<dbReference type="PANTHER" id="PTHR42756:SF1">
    <property type="entry name" value="TRANSCRIPTIONAL REPRESSOR OF EMRAB OPERON"/>
    <property type="match status" value="1"/>
</dbReference>
<accession>A0A9D2PBG2</accession>
<dbReference type="InterPro" id="IPR036388">
    <property type="entry name" value="WH-like_DNA-bd_sf"/>
</dbReference>
<evidence type="ECO:0000259" key="4">
    <source>
        <dbReference type="PROSITE" id="PS50995"/>
    </source>
</evidence>
<dbReference type="Proteomes" id="UP000823883">
    <property type="component" value="Unassembled WGS sequence"/>
</dbReference>
<comment type="caution">
    <text evidence="5">The sequence shown here is derived from an EMBL/GenBank/DDBJ whole genome shotgun (WGS) entry which is preliminary data.</text>
</comment>
<protein>
    <submittedName>
        <fullName evidence="5">MarR family transcriptional regulator</fullName>
    </submittedName>
</protein>
<dbReference type="PROSITE" id="PS50995">
    <property type="entry name" value="HTH_MARR_2"/>
    <property type="match status" value="1"/>
</dbReference>
<evidence type="ECO:0000313" key="6">
    <source>
        <dbReference type="Proteomes" id="UP000823883"/>
    </source>
</evidence>
<dbReference type="PANTHER" id="PTHR42756">
    <property type="entry name" value="TRANSCRIPTIONAL REGULATOR, MARR"/>
    <property type="match status" value="1"/>
</dbReference>
<evidence type="ECO:0000313" key="5">
    <source>
        <dbReference type="EMBL" id="HJC47134.1"/>
    </source>
</evidence>
<dbReference type="Pfam" id="PF12802">
    <property type="entry name" value="MarR_2"/>
    <property type="match status" value="1"/>
</dbReference>
<evidence type="ECO:0000256" key="2">
    <source>
        <dbReference type="ARBA" id="ARBA00023125"/>
    </source>
</evidence>
<dbReference type="GO" id="GO:0003677">
    <property type="term" value="F:DNA binding"/>
    <property type="evidence" value="ECO:0007669"/>
    <property type="project" value="UniProtKB-KW"/>
</dbReference>
<evidence type="ECO:0000256" key="3">
    <source>
        <dbReference type="ARBA" id="ARBA00023163"/>
    </source>
</evidence>
<dbReference type="InterPro" id="IPR000835">
    <property type="entry name" value="HTH_MarR-typ"/>
</dbReference>
<gene>
    <name evidence="5" type="ORF">IAA04_03665</name>
</gene>
<dbReference type="SUPFAM" id="SSF46785">
    <property type="entry name" value="Winged helix' DNA-binding domain"/>
    <property type="match status" value="1"/>
</dbReference>
<sequence>MLSAAELLVGIRRIIRLYEDTVRPVCDTYQITQIETDILAFLHNNPGKDTAKDIVELRMLQKGNVSQAVERLIQKGILSRRQDEKDRRRIHLSLTPSGTEIADAILTARKQFLSRLFKDFSEKELLLYLKLNQKLFANAAGNGDSRDC</sequence>
<keyword evidence="2" id="KW-0238">DNA-binding</keyword>
<dbReference type="InterPro" id="IPR036390">
    <property type="entry name" value="WH_DNA-bd_sf"/>
</dbReference>
<dbReference type="Gene3D" id="1.10.10.10">
    <property type="entry name" value="Winged helix-like DNA-binding domain superfamily/Winged helix DNA-binding domain"/>
    <property type="match status" value="1"/>
</dbReference>
<organism evidence="5 6">
    <name type="scientific">Candidatus Lachnoclostridium pullistercoris</name>
    <dbReference type="NCBI Taxonomy" id="2838632"/>
    <lineage>
        <taxon>Bacteria</taxon>
        <taxon>Bacillati</taxon>
        <taxon>Bacillota</taxon>
        <taxon>Clostridia</taxon>
        <taxon>Lachnospirales</taxon>
        <taxon>Lachnospiraceae</taxon>
    </lineage>
</organism>
<dbReference type="GO" id="GO:0003700">
    <property type="term" value="F:DNA-binding transcription factor activity"/>
    <property type="evidence" value="ECO:0007669"/>
    <property type="project" value="InterPro"/>
</dbReference>
<dbReference type="PRINTS" id="PR00598">
    <property type="entry name" value="HTHMARR"/>
</dbReference>